<gene>
    <name evidence="1" type="ORF">DVH24_012499</name>
</gene>
<protein>
    <recommendedName>
        <fullName evidence="3">DNA-directed DNA polymerase family B exonuclease domain-containing protein</fullName>
    </recommendedName>
</protein>
<comment type="caution">
    <text evidence="1">The sequence shown here is derived from an EMBL/GenBank/DDBJ whole genome shotgun (WGS) entry which is preliminary data.</text>
</comment>
<dbReference type="EMBL" id="RDQH01000341">
    <property type="protein sequence ID" value="RXH72815.1"/>
    <property type="molecule type" value="Genomic_DNA"/>
</dbReference>
<evidence type="ECO:0000313" key="1">
    <source>
        <dbReference type="EMBL" id="RXH72815.1"/>
    </source>
</evidence>
<keyword evidence="2" id="KW-1185">Reference proteome</keyword>
<dbReference type="Gene3D" id="3.30.342.10">
    <property type="entry name" value="DNA Polymerase, chain B, domain 1"/>
    <property type="match status" value="1"/>
</dbReference>
<dbReference type="InterPro" id="IPR012337">
    <property type="entry name" value="RNaseH-like_sf"/>
</dbReference>
<evidence type="ECO:0000313" key="2">
    <source>
        <dbReference type="Proteomes" id="UP000290289"/>
    </source>
</evidence>
<sequence length="192" mass="21680">MGGWVWSENTIWVVGISRRRDSGAFYMFIPATPAHNNPQPFFLAARLSFERKSSSRNQFSPPLPCCSTMEGHSVWCHFHGFEPYFYIKYSPRITPNNISRFHQTLEPCVMKRETVIGKKNCHQILTKVGLRNLFLSSTREDWVAKNAKQPATKPVDMSVGSNNLVKDGARGSDAFYSGKSCSSSGKIPWGRV</sequence>
<dbReference type="SUPFAM" id="SSF53098">
    <property type="entry name" value="Ribonuclease H-like"/>
    <property type="match status" value="1"/>
</dbReference>
<accession>A0A498HTC2</accession>
<dbReference type="STRING" id="3750.A0A498HTC2"/>
<organism evidence="1 2">
    <name type="scientific">Malus domestica</name>
    <name type="common">Apple</name>
    <name type="synonym">Pyrus malus</name>
    <dbReference type="NCBI Taxonomy" id="3750"/>
    <lineage>
        <taxon>Eukaryota</taxon>
        <taxon>Viridiplantae</taxon>
        <taxon>Streptophyta</taxon>
        <taxon>Embryophyta</taxon>
        <taxon>Tracheophyta</taxon>
        <taxon>Spermatophyta</taxon>
        <taxon>Magnoliopsida</taxon>
        <taxon>eudicotyledons</taxon>
        <taxon>Gunneridae</taxon>
        <taxon>Pentapetalae</taxon>
        <taxon>rosids</taxon>
        <taxon>fabids</taxon>
        <taxon>Rosales</taxon>
        <taxon>Rosaceae</taxon>
        <taxon>Amygdaloideae</taxon>
        <taxon>Maleae</taxon>
        <taxon>Malus</taxon>
    </lineage>
</organism>
<dbReference type="AlphaFoldDB" id="A0A498HTC2"/>
<reference evidence="1 2" key="1">
    <citation type="submission" date="2018-10" db="EMBL/GenBank/DDBJ databases">
        <title>A high-quality apple genome assembly.</title>
        <authorList>
            <person name="Hu J."/>
        </authorList>
    </citation>
    <scope>NUCLEOTIDE SEQUENCE [LARGE SCALE GENOMIC DNA]</scope>
    <source>
        <strain evidence="2">cv. HFTH1</strain>
        <tissue evidence="1">Young leaf</tissue>
    </source>
</reference>
<proteinExistence type="predicted"/>
<dbReference type="Proteomes" id="UP000290289">
    <property type="component" value="Chromosome 15"/>
</dbReference>
<name>A0A498HTC2_MALDO</name>
<evidence type="ECO:0008006" key="3">
    <source>
        <dbReference type="Google" id="ProtNLM"/>
    </source>
</evidence>